<keyword evidence="2" id="KW-1185">Reference proteome</keyword>
<accession>A0ABU1G722</accession>
<protein>
    <submittedName>
        <fullName evidence="1">Uncharacterized protein</fullName>
    </submittedName>
</protein>
<reference evidence="1 2" key="1">
    <citation type="submission" date="2023-04" db="EMBL/GenBank/DDBJ databases">
        <title>A long-awaited taxogenomic arrangement of the family Halomonadaceae.</title>
        <authorList>
            <person name="De La Haba R."/>
            <person name="Chuvochina M."/>
            <person name="Wittouck S."/>
            <person name="Arahal D.R."/>
            <person name="Sanchez-Porro C."/>
            <person name="Hugenholtz P."/>
            <person name="Ventosa A."/>
        </authorList>
    </citation>
    <scope>NUCLEOTIDE SEQUENCE [LARGE SCALE GENOMIC DNA]</scope>
    <source>
        <strain evidence="1 2">DSM 23530</strain>
    </source>
</reference>
<proteinExistence type="predicted"/>
<gene>
    <name evidence="1" type="ORF">QC818_18270</name>
</gene>
<sequence>YPRSAAQRLFEKAVARMAQDGRRDEGVSLGQAYCQNRYELDQFMELEGENSQPAIQARLDYKGFVDRLGIDADMYCQVVQTPGGEKVRYRES</sequence>
<comment type="caution">
    <text evidence="1">The sequence shown here is derived from an EMBL/GenBank/DDBJ whole genome shotgun (WGS) entry which is preliminary data.</text>
</comment>
<dbReference type="Proteomes" id="UP001264519">
    <property type="component" value="Unassembled WGS sequence"/>
</dbReference>
<name>A0ABU1G722_9GAMM</name>
<evidence type="ECO:0000313" key="1">
    <source>
        <dbReference type="EMBL" id="MDR5868731.1"/>
    </source>
</evidence>
<dbReference type="EMBL" id="JARWAK010000032">
    <property type="protein sequence ID" value="MDR5868731.1"/>
    <property type="molecule type" value="Genomic_DNA"/>
</dbReference>
<organism evidence="1 2">
    <name type="scientific">Halomonas koreensis</name>
    <dbReference type="NCBI Taxonomy" id="245385"/>
    <lineage>
        <taxon>Bacteria</taxon>
        <taxon>Pseudomonadati</taxon>
        <taxon>Pseudomonadota</taxon>
        <taxon>Gammaproteobacteria</taxon>
        <taxon>Oceanospirillales</taxon>
        <taxon>Halomonadaceae</taxon>
        <taxon>Halomonas</taxon>
    </lineage>
</organism>
<dbReference type="RefSeq" id="WP_309654301.1">
    <property type="nucleotide sequence ID" value="NZ_JARWAK010000032.1"/>
</dbReference>
<feature type="non-terminal residue" evidence="1">
    <location>
        <position position="1"/>
    </location>
</feature>
<evidence type="ECO:0000313" key="2">
    <source>
        <dbReference type="Proteomes" id="UP001264519"/>
    </source>
</evidence>